<accession>A0A517PK68</accession>
<proteinExistence type="predicted"/>
<gene>
    <name evidence="2" type="ORF">HG66A1_15420</name>
</gene>
<keyword evidence="3" id="KW-1185">Reference proteome</keyword>
<dbReference type="OrthoDB" id="291079at2"/>
<name>A0A517PK68_9PLAN</name>
<keyword evidence="1" id="KW-0812">Transmembrane</keyword>
<dbReference type="RefSeq" id="WP_145181621.1">
    <property type="nucleotide sequence ID" value="NZ_CP036266.1"/>
</dbReference>
<feature type="transmembrane region" description="Helical" evidence="1">
    <location>
        <begin position="43"/>
        <end position="61"/>
    </location>
</feature>
<evidence type="ECO:0000313" key="2">
    <source>
        <dbReference type="EMBL" id="QDT19774.1"/>
    </source>
</evidence>
<protein>
    <submittedName>
        <fullName evidence="2">Uncharacterized protein</fullName>
    </submittedName>
</protein>
<keyword evidence="1" id="KW-0472">Membrane</keyword>
<evidence type="ECO:0000313" key="3">
    <source>
        <dbReference type="Proteomes" id="UP000320421"/>
    </source>
</evidence>
<sequence>MIHQYDDLEIRSQQRAKSVTDKVEQESASGMCQYVEEQPVKSVFIGLGAGLGAGLLLGALFRESTRYLYHEPGIAERVGNQVKDSLSEIFPSSFKSHFRS</sequence>
<dbReference type="EMBL" id="CP036266">
    <property type="protein sequence ID" value="QDT19774.1"/>
    <property type="molecule type" value="Genomic_DNA"/>
</dbReference>
<keyword evidence="1" id="KW-1133">Transmembrane helix</keyword>
<organism evidence="2 3">
    <name type="scientific">Gimesia chilikensis</name>
    <dbReference type="NCBI Taxonomy" id="2605989"/>
    <lineage>
        <taxon>Bacteria</taxon>
        <taxon>Pseudomonadati</taxon>
        <taxon>Planctomycetota</taxon>
        <taxon>Planctomycetia</taxon>
        <taxon>Planctomycetales</taxon>
        <taxon>Planctomycetaceae</taxon>
        <taxon>Gimesia</taxon>
    </lineage>
</organism>
<dbReference type="Proteomes" id="UP000320421">
    <property type="component" value="Chromosome"/>
</dbReference>
<evidence type="ECO:0000256" key="1">
    <source>
        <dbReference type="SAM" id="Phobius"/>
    </source>
</evidence>
<reference evidence="2 3" key="1">
    <citation type="submission" date="2019-02" db="EMBL/GenBank/DDBJ databases">
        <title>Deep-cultivation of Planctomycetes and their phenomic and genomic characterization uncovers novel biology.</title>
        <authorList>
            <person name="Wiegand S."/>
            <person name="Jogler M."/>
            <person name="Boedeker C."/>
            <person name="Pinto D."/>
            <person name="Vollmers J."/>
            <person name="Rivas-Marin E."/>
            <person name="Kohn T."/>
            <person name="Peeters S.H."/>
            <person name="Heuer A."/>
            <person name="Rast P."/>
            <person name="Oberbeckmann S."/>
            <person name="Bunk B."/>
            <person name="Jeske O."/>
            <person name="Meyerdierks A."/>
            <person name="Storesund J.E."/>
            <person name="Kallscheuer N."/>
            <person name="Luecker S."/>
            <person name="Lage O.M."/>
            <person name="Pohl T."/>
            <person name="Merkel B.J."/>
            <person name="Hornburger P."/>
            <person name="Mueller R.-W."/>
            <person name="Bruemmer F."/>
            <person name="Labrenz M."/>
            <person name="Spormann A.M."/>
            <person name="Op den Camp H."/>
            <person name="Overmann J."/>
            <person name="Amann R."/>
            <person name="Jetten M.S.M."/>
            <person name="Mascher T."/>
            <person name="Medema M.H."/>
            <person name="Devos D.P."/>
            <person name="Kaster A.-K."/>
            <person name="Ovreas L."/>
            <person name="Rohde M."/>
            <person name="Galperin M.Y."/>
            <person name="Jogler C."/>
        </authorList>
    </citation>
    <scope>NUCLEOTIDE SEQUENCE [LARGE SCALE GENOMIC DNA]</scope>
    <source>
        <strain evidence="2 3">HG66A1</strain>
    </source>
</reference>
<dbReference type="AlphaFoldDB" id="A0A517PK68"/>